<name>A0A0H2Z6V4_PSEAB</name>
<gene>
    <name evidence="1" type="ordered locus">PA14_54720</name>
</gene>
<proteinExistence type="predicted"/>
<dbReference type="EMBL" id="CP000438">
    <property type="protein sequence ID" value="ABJ09889.1"/>
    <property type="molecule type" value="Genomic_DNA"/>
</dbReference>
<dbReference type="HOGENOM" id="CLU_192269_0_0_6"/>
<sequence length="85" mass="10811">MCRFRNRQSSRIRRRGRNRTGGAMRRLLSLLILVLPLSACVVYDRDDHRYRPDYRYERYHDRDRDNRGRDWNRTWQERRDDARWR</sequence>
<reference evidence="1 2" key="1">
    <citation type="journal article" date="2006" name="Genome Biol.">
        <title>Genomic analysis reveals that Pseudomonas aeruginosa virulence is combinatorial.</title>
        <authorList>
            <person name="Lee D.G."/>
            <person name="Urbach J.M."/>
            <person name="Wu G."/>
            <person name="Liberati N.T."/>
            <person name="Feinbaum R.L."/>
            <person name="Miyata S."/>
            <person name="Diggins L.T."/>
            <person name="He J."/>
            <person name="Saucier M."/>
            <person name="Deziel E."/>
            <person name="Friedman L."/>
            <person name="Li L."/>
            <person name="Grills G."/>
            <person name="Montgomery K."/>
            <person name="Kucherlapati R."/>
            <person name="Rahme L.G."/>
            <person name="Ausubel F.M."/>
        </authorList>
    </citation>
    <scope>NUCLEOTIDE SEQUENCE [LARGE SCALE GENOMIC DNA]</scope>
    <source>
        <strain evidence="1 2">UCBPP-PA14</strain>
    </source>
</reference>
<dbReference type="AlphaFoldDB" id="A0A0H2Z6V4"/>
<dbReference type="Proteomes" id="UP000000653">
    <property type="component" value="Chromosome"/>
</dbReference>
<evidence type="ECO:0000313" key="1">
    <source>
        <dbReference type="EMBL" id="ABJ09889.1"/>
    </source>
</evidence>
<accession>A0A0H2Z6V4</accession>
<dbReference type="KEGG" id="pau:PA14_54720"/>
<evidence type="ECO:0000313" key="2">
    <source>
        <dbReference type="Proteomes" id="UP000000653"/>
    </source>
</evidence>
<protein>
    <submittedName>
        <fullName evidence="1">Uncharacterized protein</fullName>
    </submittedName>
</protein>
<organism evidence="1 2">
    <name type="scientific">Pseudomonas aeruginosa (strain UCBPP-PA14)</name>
    <dbReference type="NCBI Taxonomy" id="208963"/>
    <lineage>
        <taxon>Bacteria</taxon>
        <taxon>Pseudomonadati</taxon>
        <taxon>Pseudomonadota</taxon>
        <taxon>Gammaproteobacteria</taxon>
        <taxon>Pseudomonadales</taxon>
        <taxon>Pseudomonadaceae</taxon>
        <taxon>Pseudomonas</taxon>
    </lineage>
</organism>